<proteinExistence type="predicted"/>
<dbReference type="AlphaFoldDB" id="A0A4Y2MVJ5"/>
<keyword evidence="2" id="KW-1185">Reference proteome</keyword>
<accession>A0A4Y2MVJ5</accession>
<evidence type="ECO:0000313" key="2">
    <source>
        <dbReference type="Proteomes" id="UP000499080"/>
    </source>
</evidence>
<name>A0A4Y2MVJ5_ARAVE</name>
<protein>
    <submittedName>
        <fullName evidence="1">Uncharacterized protein</fullName>
    </submittedName>
</protein>
<gene>
    <name evidence="1" type="ORF">AVEN_168084_1</name>
</gene>
<organism evidence="1 2">
    <name type="scientific">Araneus ventricosus</name>
    <name type="common">Orbweaver spider</name>
    <name type="synonym">Epeira ventricosa</name>
    <dbReference type="NCBI Taxonomy" id="182803"/>
    <lineage>
        <taxon>Eukaryota</taxon>
        <taxon>Metazoa</taxon>
        <taxon>Ecdysozoa</taxon>
        <taxon>Arthropoda</taxon>
        <taxon>Chelicerata</taxon>
        <taxon>Arachnida</taxon>
        <taxon>Araneae</taxon>
        <taxon>Araneomorphae</taxon>
        <taxon>Entelegynae</taxon>
        <taxon>Araneoidea</taxon>
        <taxon>Araneidae</taxon>
        <taxon>Araneus</taxon>
    </lineage>
</organism>
<comment type="caution">
    <text evidence="1">The sequence shown here is derived from an EMBL/GenBank/DDBJ whole genome shotgun (WGS) entry which is preliminary data.</text>
</comment>
<dbReference type="EMBL" id="BGPR01007937">
    <property type="protein sequence ID" value="GBN30549.1"/>
    <property type="molecule type" value="Genomic_DNA"/>
</dbReference>
<evidence type="ECO:0000313" key="1">
    <source>
        <dbReference type="EMBL" id="GBN30549.1"/>
    </source>
</evidence>
<dbReference type="Proteomes" id="UP000499080">
    <property type="component" value="Unassembled WGS sequence"/>
</dbReference>
<sequence length="98" mass="11490">MSHFECYFVTDLIALNRGEMMKMTTEPVFPLQSNWRTMTFDGFNVDHVPRQCRSLVKSKPGTLRSGNQDYHVSSFITQQNISLRKPSENTRYVKFHTK</sequence>
<reference evidence="1 2" key="1">
    <citation type="journal article" date="2019" name="Sci. Rep.">
        <title>Orb-weaving spider Araneus ventricosus genome elucidates the spidroin gene catalogue.</title>
        <authorList>
            <person name="Kono N."/>
            <person name="Nakamura H."/>
            <person name="Ohtoshi R."/>
            <person name="Moran D.A.P."/>
            <person name="Shinohara A."/>
            <person name="Yoshida Y."/>
            <person name="Fujiwara M."/>
            <person name="Mori M."/>
            <person name="Tomita M."/>
            <person name="Arakawa K."/>
        </authorList>
    </citation>
    <scope>NUCLEOTIDE SEQUENCE [LARGE SCALE GENOMIC DNA]</scope>
</reference>